<dbReference type="Proteomes" id="UP000274429">
    <property type="component" value="Unassembled WGS sequence"/>
</dbReference>
<name>A0A0R3WKG9_HYDTA</name>
<sequence>MMRIAFYFSSSLVARQPRSIVFISFIPVVYKFVGGDITFNPNIDVKTFKTICEESKGVQLFDVREPRELETDGRIPGALNIPIGEVESAFGLGETDFNTKYGVPKPKATDDNIIFFCKSGGRGLRACKCIEKYGYKRYELVILFFGSTILKFKT</sequence>
<feature type="domain" description="Rhodanese" evidence="1">
    <location>
        <begin position="54"/>
        <end position="142"/>
    </location>
</feature>
<gene>
    <name evidence="2" type="ORF">TTAC_LOCUS1209</name>
</gene>
<evidence type="ECO:0000313" key="2">
    <source>
        <dbReference type="EMBL" id="VDM17629.1"/>
    </source>
</evidence>
<dbReference type="AlphaFoldDB" id="A0A0R3WKG9"/>
<dbReference type="SUPFAM" id="SSF52821">
    <property type="entry name" value="Rhodanese/Cell cycle control phosphatase"/>
    <property type="match status" value="1"/>
</dbReference>
<reference evidence="2 3" key="2">
    <citation type="submission" date="2018-11" db="EMBL/GenBank/DDBJ databases">
        <authorList>
            <consortium name="Pathogen Informatics"/>
        </authorList>
    </citation>
    <scope>NUCLEOTIDE SEQUENCE [LARGE SCALE GENOMIC DNA]</scope>
</reference>
<dbReference type="InterPro" id="IPR001763">
    <property type="entry name" value="Rhodanese-like_dom"/>
</dbReference>
<protein>
    <submittedName>
        <fullName evidence="4">Rhodanese domain-containing protein</fullName>
    </submittedName>
</protein>
<proteinExistence type="predicted"/>
<keyword evidence="3" id="KW-1185">Reference proteome</keyword>
<dbReference type="PANTHER" id="PTHR44086:SF10">
    <property type="entry name" value="THIOSULFATE SULFURTRANSFERASE_RHODANESE-LIKE DOMAIN-CONTAINING PROTEIN 3"/>
    <property type="match status" value="1"/>
</dbReference>
<accession>A0A0R3WKG9</accession>
<dbReference type="EMBL" id="UYWX01000217">
    <property type="protein sequence ID" value="VDM17629.1"/>
    <property type="molecule type" value="Genomic_DNA"/>
</dbReference>
<reference evidence="4" key="1">
    <citation type="submission" date="2017-02" db="UniProtKB">
        <authorList>
            <consortium name="WormBaseParasite"/>
        </authorList>
    </citation>
    <scope>IDENTIFICATION</scope>
</reference>
<dbReference type="InterPro" id="IPR036873">
    <property type="entry name" value="Rhodanese-like_dom_sf"/>
</dbReference>
<dbReference type="STRING" id="6205.A0A0R3WKG9"/>
<dbReference type="Gene3D" id="3.40.250.10">
    <property type="entry name" value="Rhodanese-like domain"/>
    <property type="match status" value="1"/>
</dbReference>
<dbReference type="SMART" id="SM00450">
    <property type="entry name" value="RHOD"/>
    <property type="match status" value="1"/>
</dbReference>
<organism evidence="4">
    <name type="scientific">Hydatigena taeniaeformis</name>
    <name type="common">Feline tapeworm</name>
    <name type="synonym">Taenia taeniaeformis</name>
    <dbReference type="NCBI Taxonomy" id="6205"/>
    <lineage>
        <taxon>Eukaryota</taxon>
        <taxon>Metazoa</taxon>
        <taxon>Spiralia</taxon>
        <taxon>Lophotrochozoa</taxon>
        <taxon>Platyhelminthes</taxon>
        <taxon>Cestoda</taxon>
        <taxon>Eucestoda</taxon>
        <taxon>Cyclophyllidea</taxon>
        <taxon>Taeniidae</taxon>
        <taxon>Hydatigera</taxon>
    </lineage>
</organism>
<dbReference type="Pfam" id="PF00581">
    <property type="entry name" value="Rhodanese"/>
    <property type="match status" value="1"/>
</dbReference>
<dbReference type="PANTHER" id="PTHR44086">
    <property type="entry name" value="THIOSULFATE SULFURTRANSFERASE RDL2, MITOCHONDRIAL-RELATED"/>
    <property type="match status" value="1"/>
</dbReference>
<evidence type="ECO:0000313" key="3">
    <source>
        <dbReference type="Proteomes" id="UP000274429"/>
    </source>
</evidence>
<dbReference type="WBParaSite" id="TTAC_0000120801-mRNA-1">
    <property type="protein sequence ID" value="TTAC_0000120801-mRNA-1"/>
    <property type="gene ID" value="TTAC_0000120801"/>
</dbReference>
<dbReference type="PROSITE" id="PS50206">
    <property type="entry name" value="RHODANESE_3"/>
    <property type="match status" value="1"/>
</dbReference>
<dbReference type="OrthoDB" id="566238at2759"/>
<evidence type="ECO:0000313" key="4">
    <source>
        <dbReference type="WBParaSite" id="TTAC_0000120801-mRNA-1"/>
    </source>
</evidence>
<evidence type="ECO:0000259" key="1">
    <source>
        <dbReference type="PROSITE" id="PS50206"/>
    </source>
</evidence>